<keyword evidence="2" id="KW-1185">Reference proteome</keyword>
<proteinExistence type="predicted"/>
<organism evidence="1 2">
    <name type="scientific">Trichloromonas acetexigens</name>
    <dbReference type="NCBI Taxonomy" id="38815"/>
    <lineage>
        <taxon>Bacteria</taxon>
        <taxon>Pseudomonadati</taxon>
        <taxon>Thermodesulfobacteriota</taxon>
        <taxon>Desulfuromonadia</taxon>
        <taxon>Desulfuromonadales</taxon>
        <taxon>Trichloromonadaceae</taxon>
        <taxon>Trichloromonas</taxon>
    </lineage>
</organism>
<reference evidence="1 2" key="1">
    <citation type="submission" date="2019-07" db="EMBL/GenBank/DDBJ databases">
        <title>Insights of Desulfuromonas acetexigens electromicrobiology.</title>
        <authorList>
            <person name="Katuri K."/>
            <person name="Sapireddy V."/>
            <person name="Shaw D.R."/>
            <person name="Saikaly P."/>
        </authorList>
    </citation>
    <scope>NUCLEOTIDE SEQUENCE [LARGE SCALE GENOMIC DNA]</scope>
    <source>
        <strain evidence="1 2">2873</strain>
    </source>
</reference>
<accession>A0A550J7X8</accession>
<dbReference type="OrthoDB" id="7107950at2"/>
<evidence type="ECO:0000313" key="2">
    <source>
        <dbReference type="Proteomes" id="UP000317155"/>
    </source>
</evidence>
<dbReference type="EMBL" id="VJVV01000011">
    <property type="protein sequence ID" value="TRO79335.1"/>
    <property type="molecule type" value="Genomic_DNA"/>
</dbReference>
<sequence>MPTPFEKKEFQQALNWAKRARAGELEPVPCVSGWMDVCGYGSQLEKCSWDLKVLQKSGTINLLSEVYRCVGHPFWIGVKPDPYENVLIINDGVARTVDLATPKYINIIQAVFYVRDLILGHLTLLRVTSSHGLGIRTVLAGGERIQYSPTYFTGNSILSHGETTSEFGKKLLEQNFLYNPAEFQMNTAFAKAYTIDAKGSKSGFSVNKLYIEEAFFQRLEIVIGLEIKKNEKSLLFKSNGNPAIELYFDEIIPFKEKGLQTNVLRINKMRVDEKFESEETVIDLDNWELEEESDEVLS</sequence>
<dbReference type="AlphaFoldDB" id="A0A550J7X8"/>
<dbReference type="Proteomes" id="UP000317155">
    <property type="component" value="Unassembled WGS sequence"/>
</dbReference>
<protein>
    <submittedName>
        <fullName evidence="1">Uncharacterized protein</fullName>
    </submittedName>
</protein>
<dbReference type="RefSeq" id="WP_140396588.1">
    <property type="nucleotide sequence ID" value="NZ_FOJJ01000003.1"/>
</dbReference>
<name>A0A550J7X8_9BACT</name>
<gene>
    <name evidence="1" type="ORF">FL622_13785</name>
</gene>
<evidence type="ECO:0000313" key="1">
    <source>
        <dbReference type="EMBL" id="TRO79335.1"/>
    </source>
</evidence>
<comment type="caution">
    <text evidence="1">The sequence shown here is derived from an EMBL/GenBank/DDBJ whole genome shotgun (WGS) entry which is preliminary data.</text>
</comment>